<dbReference type="Gene3D" id="1.20.1560.10">
    <property type="entry name" value="ABC transporter type 1, transmembrane domain"/>
    <property type="match status" value="1"/>
</dbReference>
<dbReference type="InterPro" id="IPR036640">
    <property type="entry name" value="ABC1_TM_sf"/>
</dbReference>
<dbReference type="GO" id="GO:0016887">
    <property type="term" value="F:ATP hydrolysis activity"/>
    <property type="evidence" value="ECO:0007669"/>
    <property type="project" value="InterPro"/>
</dbReference>
<comment type="caution">
    <text evidence="9">The sequence shown here is derived from an EMBL/GenBank/DDBJ whole genome shotgun (WGS) entry which is preliminary data.</text>
</comment>
<protein>
    <recommendedName>
        <fullName evidence="10">ABC transmembrane type-1 domain-containing protein</fullName>
    </recommendedName>
</protein>
<dbReference type="AlphaFoldDB" id="A0A0F9KRE4"/>
<dbReference type="Pfam" id="PF03412">
    <property type="entry name" value="Peptidase_C39"/>
    <property type="match status" value="1"/>
</dbReference>
<sequence length="783" mass="87710">MDPEHIINSRNQSEWQEHDSHLTQDDPLLGCLTVLSKILSKPHSPESLVAGLPLVDNKLTPKLFPRAAERAGLSSKIVKRRLSKISNLVLPAIILLDDTNACILLSIESNQATVIFPETGEGESTIKLEELEAIYTGFSIFIKSVHQFDKRTESSAIPRASNWFWGTISRFWPVYSQVFIASILVNSFALASPLFVMNVYDRVVPNQAIETLWVLAIGVATVFVFDLLLRTLRAYFIDVASKKADIILSATIFEKVLGVKMASRSNSVGSFANSMQEFESFREFFTSATLTTLVDLPFAFLFIAVIWFVAGPLAYVPLAVIPLTILVSLAIQIPLAKNVKLLFRHSAQRSSTLIETLTGLETIKSIGAESPLQRKWEQTIGFMTKYSQKTRILSTTAINFTAFLQQMASITVVVFGVYLITENEITMGALIASTLLTGRALAPMAQLAGLLTRYHQSRAALQSLNSLMSLPVERPSGREFLHRPAFNGGVEFKKVTFRYPEQPIDALKDVSFKIEAGEKVAFIGRIGSGKSTIEKLILGLYEPEDGAILLDGTDIRQIDPVDLRKNVGEIYNFGARLYGKTLISLRIDIALSSLYEKGLKSVCWSIDSRRLLGVLGRVEQAMKYHPIFKPFKFECRYKPEIKFYSNKNYWECKGVNITLEGKAPGAQWYQIHVDKMWGDEVSFETETVFKKRRDSVGELGTIHRQAGMTNFTKHSPAGKAFYNAKNRDKVMNLPRYANPYWNEEKLEEALLEFGGKESLNFKIFVGGEIIEDGISVLDMDRVI</sequence>
<evidence type="ECO:0000256" key="4">
    <source>
        <dbReference type="ARBA" id="ARBA00023136"/>
    </source>
</evidence>
<dbReference type="Gene3D" id="3.90.70.10">
    <property type="entry name" value="Cysteine proteinases"/>
    <property type="match status" value="1"/>
</dbReference>
<dbReference type="InterPro" id="IPR039421">
    <property type="entry name" value="Type_1_exporter"/>
</dbReference>
<dbReference type="EMBL" id="LAZR01007514">
    <property type="protein sequence ID" value="KKM84779.1"/>
    <property type="molecule type" value="Genomic_DNA"/>
</dbReference>
<dbReference type="GO" id="GO:0005524">
    <property type="term" value="F:ATP binding"/>
    <property type="evidence" value="ECO:0007669"/>
    <property type="project" value="InterPro"/>
</dbReference>
<dbReference type="Pfam" id="PF00005">
    <property type="entry name" value="ABC_tran"/>
    <property type="match status" value="1"/>
</dbReference>
<feature type="transmembrane region" description="Helical" evidence="6">
    <location>
        <begin position="284"/>
        <end position="309"/>
    </location>
</feature>
<comment type="subcellular location">
    <subcellularLocation>
        <location evidence="1">Membrane</location>
        <topology evidence="1">Multi-pass membrane protein</topology>
    </subcellularLocation>
</comment>
<dbReference type="PANTHER" id="PTHR24221:SF248">
    <property type="entry name" value="ABC TRANSPORTER TRANSMEMBRANE REGION"/>
    <property type="match status" value="1"/>
</dbReference>
<feature type="transmembrane region" description="Helical" evidence="6">
    <location>
        <begin position="178"/>
        <end position="200"/>
    </location>
</feature>
<evidence type="ECO:0000256" key="3">
    <source>
        <dbReference type="ARBA" id="ARBA00022989"/>
    </source>
</evidence>
<evidence type="ECO:0000259" key="7">
    <source>
        <dbReference type="PROSITE" id="PS50929"/>
    </source>
</evidence>
<dbReference type="GO" id="GO:0006508">
    <property type="term" value="P:proteolysis"/>
    <property type="evidence" value="ECO:0007669"/>
    <property type="project" value="InterPro"/>
</dbReference>
<dbReference type="GO" id="GO:0016020">
    <property type="term" value="C:membrane"/>
    <property type="evidence" value="ECO:0007669"/>
    <property type="project" value="UniProtKB-SubCell"/>
</dbReference>
<dbReference type="PANTHER" id="PTHR24221">
    <property type="entry name" value="ATP-BINDING CASSETTE SUB-FAMILY B"/>
    <property type="match status" value="1"/>
</dbReference>
<dbReference type="GO" id="GO:0140359">
    <property type="term" value="F:ABC-type transporter activity"/>
    <property type="evidence" value="ECO:0007669"/>
    <property type="project" value="InterPro"/>
</dbReference>
<evidence type="ECO:0008006" key="10">
    <source>
        <dbReference type="Google" id="ProtNLM"/>
    </source>
</evidence>
<evidence type="ECO:0000256" key="5">
    <source>
        <dbReference type="SAM" id="MobiDB-lite"/>
    </source>
</evidence>
<dbReference type="PROSITE" id="PS50929">
    <property type="entry name" value="ABC_TM1F"/>
    <property type="match status" value="1"/>
</dbReference>
<dbReference type="SUPFAM" id="SSF90123">
    <property type="entry name" value="ABC transporter transmembrane region"/>
    <property type="match status" value="1"/>
</dbReference>
<dbReference type="SUPFAM" id="SSF52540">
    <property type="entry name" value="P-loop containing nucleoside triphosphate hydrolases"/>
    <property type="match status" value="1"/>
</dbReference>
<dbReference type="InterPro" id="IPR027417">
    <property type="entry name" value="P-loop_NTPase"/>
</dbReference>
<evidence type="ECO:0000256" key="2">
    <source>
        <dbReference type="ARBA" id="ARBA00022692"/>
    </source>
</evidence>
<feature type="domain" description="Peptidase C39" evidence="8">
    <location>
        <begin position="21"/>
        <end position="142"/>
    </location>
</feature>
<feature type="transmembrane region" description="Helical" evidence="6">
    <location>
        <begin position="315"/>
        <end position="336"/>
    </location>
</feature>
<keyword evidence="2 6" id="KW-0812">Transmembrane</keyword>
<dbReference type="GO" id="GO:0008233">
    <property type="term" value="F:peptidase activity"/>
    <property type="evidence" value="ECO:0007669"/>
    <property type="project" value="InterPro"/>
</dbReference>
<dbReference type="CDD" id="cd18587">
    <property type="entry name" value="ABC_6TM_LapB_like"/>
    <property type="match status" value="1"/>
</dbReference>
<dbReference type="InterPro" id="IPR011527">
    <property type="entry name" value="ABC1_TM_dom"/>
</dbReference>
<dbReference type="CDD" id="cd02421">
    <property type="entry name" value="Peptidase_C39_likeD"/>
    <property type="match status" value="1"/>
</dbReference>
<feature type="non-terminal residue" evidence="9">
    <location>
        <position position="783"/>
    </location>
</feature>
<feature type="transmembrane region" description="Helical" evidence="6">
    <location>
        <begin position="397"/>
        <end position="421"/>
    </location>
</feature>
<keyword evidence="4 6" id="KW-0472">Membrane</keyword>
<dbReference type="InterPro" id="IPR005074">
    <property type="entry name" value="Peptidase_C39"/>
</dbReference>
<gene>
    <name evidence="9" type="ORF">LCGC14_1295770</name>
</gene>
<evidence type="ECO:0000259" key="8">
    <source>
        <dbReference type="PROSITE" id="PS50990"/>
    </source>
</evidence>
<accession>A0A0F9KRE4</accession>
<dbReference type="NCBIfam" id="TIGR03375">
    <property type="entry name" value="type_I_sec_LssB"/>
    <property type="match status" value="1"/>
</dbReference>
<reference evidence="9" key="1">
    <citation type="journal article" date="2015" name="Nature">
        <title>Complex archaea that bridge the gap between prokaryotes and eukaryotes.</title>
        <authorList>
            <person name="Spang A."/>
            <person name="Saw J.H."/>
            <person name="Jorgensen S.L."/>
            <person name="Zaremba-Niedzwiedzka K."/>
            <person name="Martijn J."/>
            <person name="Lind A.E."/>
            <person name="van Eijk R."/>
            <person name="Schleper C."/>
            <person name="Guy L."/>
            <person name="Ettema T.J."/>
        </authorList>
    </citation>
    <scope>NUCLEOTIDE SEQUENCE</scope>
</reference>
<dbReference type="Gene3D" id="3.40.50.300">
    <property type="entry name" value="P-loop containing nucleotide triphosphate hydrolases"/>
    <property type="match status" value="1"/>
</dbReference>
<proteinExistence type="predicted"/>
<dbReference type="InterPro" id="IPR003439">
    <property type="entry name" value="ABC_transporter-like_ATP-bd"/>
</dbReference>
<evidence type="ECO:0000256" key="1">
    <source>
        <dbReference type="ARBA" id="ARBA00004141"/>
    </source>
</evidence>
<evidence type="ECO:0000313" key="9">
    <source>
        <dbReference type="EMBL" id="KKM84779.1"/>
    </source>
</evidence>
<dbReference type="InterPro" id="IPR017750">
    <property type="entry name" value="ATPase_T1SS"/>
</dbReference>
<feature type="region of interest" description="Disordered" evidence="5">
    <location>
        <begin position="1"/>
        <end position="20"/>
    </location>
</feature>
<feature type="transmembrane region" description="Helical" evidence="6">
    <location>
        <begin position="212"/>
        <end position="229"/>
    </location>
</feature>
<name>A0A0F9KRE4_9ZZZZ</name>
<organism evidence="9">
    <name type="scientific">marine sediment metagenome</name>
    <dbReference type="NCBI Taxonomy" id="412755"/>
    <lineage>
        <taxon>unclassified sequences</taxon>
        <taxon>metagenomes</taxon>
        <taxon>ecological metagenomes</taxon>
    </lineage>
</organism>
<feature type="domain" description="ABC transmembrane type-1" evidence="7">
    <location>
        <begin position="178"/>
        <end position="456"/>
    </location>
</feature>
<dbReference type="PROSITE" id="PS50990">
    <property type="entry name" value="PEPTIDASE_C39"/>
    <property type="match status" value="1"/>
</dbReference>
<dbReference type="GO" id="GO:0034040">
    <property type="term" value="F:ATPase-coupled lipid transmembrane transporter activity"/>
    <property type="evidence" value="ECO:0007669"/>
    <property type="project" value="TreeGrafter"/>
</dbReference>
<keyword evidence="3 6" id="KW-1133">Transmembrane helix</keyword>
<evidence type="ECO:0000256" key="6">
    <source>
        <dbReference type="SAM" id="Phobius"/>
    </source>
</evidence>
<dbReference type="Pfam" id="PF00664">
    <property type="entry name" value="ABC_membrane"/>
    <property type="match status" value="1"/>
</dbReference>